<dbReference type="SUPFAM" id="SSF53474">
    <property type="entry name" value="alpha/beta-Hydrolases"/>
    <property type="match status" value="1"/>
</dbReference>
<dbReference type="Pfam" id="PF22939">
    <property type="entry name" value="WHD_GPIID"/>
    <property type="match status" value="1"/>
</dbReference>
<accession>A0ABR2UUQ2</accession>
<dbReference type="Gene3D" id="2.130.10.10">
    <property type="entry name" value="YVTN repeat-like/Quinoprotein amine dehydrogenase"/>
    <property type="match status" value="2"/>
</dbReference>
<feature type="domain" description="GPI inositol-deacylase winged helix" evidence="3">
    <location>
        <begin position="649"/>
        <end position="735"/>
    </location>
</feature>
<dbReference type="Gene3D" id="3.40.50.300">
    <property type="entry name" value="P-loop containing nucleotide triphosphate hydrolases"/>
    <property type="match status" value="1"/>
</dbReference>
<feature type="compositionally biased region" description="Polar residues" evidence="2">
    <location>
        <begin position="37"/>
        <end position="65"/>
    </location>
</feature>
<dbReference type="Proteomes" id="UP001408356">
    <property type="component" value="Unassembled WGS sequence"/>
</dbReference>
<dbReference type="SUPFAM" id="SSF52540">
    <property type="entry name" value="P-loop containing nucleoside triphosphate hydrolases"/>
    <property type="match status" value="1"/>
</dbReference>
<dbReference type="InterPro" id="IPR011047">
    <property type="entry name" value="Quinoprotein_ADH-like_sf"/>
</dbReference>
<evidence type="ECO:0000256" key="2">
    <source>
        <dbReference type="SAM" id="MobiDB-lite"/>
    </source>
</evidence>
<dbReference type="PANTHER" id="PTHR10039:SF16">
    <property type="entry name" value="GPI INOSITOL-DEACYLASE"/>
    <property type="match status" value="1"/>
</dbReference>
<keyword evidence="1" id="KW-0677">Repeat</keyword>
<dbReference type="SMART" id="SM00320">
    <property type="entry name" value="WD40"/>
    <property type="match status" value="3"/>
</dbReference>
<dbReference type="InterPro" id="IPR029058">
    <property type="entry name" value="AB_hydrolase_fold"/>
</dbReference>
<comment type="caution">
    <text evidence="5">The sequence shown here is derived from an EMBL/GenBank/DDBJ whole genome shotgun (WGS) entry which is preliminary data.</text>
</comment>
<protein>
    <submittedName>
        <fullName evidence="5">NACHT and WD domain protein</fullName>
    </submittedName>
</protein>
<dbReference type="InterPro" id="IPR056884">
    <property type="entry name" value="NPHP3-like_N"/>
</dbReference>
<evidence type="ECO:0000256" key="1">
    <source>
        <dbReference type="ARBA" id="ARBA00022737"/>
    </source>
</evidence>
<keyword evidence="6" id="KW-1185">Reference proteome</keyword>
<dbReference type="Gene3D" id="3.40.50.1820">
    <property type="entry name" value="alpha/beta hydrolase"/>
    <property type="match status" value="1"/>
</dbReference>
<reference evidence="5 6" key="1">
    <citation type="journal article" date="2024" name="J. Plant Pathol.">
        <title>Sequence and assembly of the genome of Seiridium unicorne, isolate CBS 538.82, causal agent of cypress canker disease.</title>
        <authorList>
            <person name="Scali E."/>
            <person name="Rocca G.D."/>
            <person name="Danti R."/>
            <person name="Garbelotto M."/>
            <person name="Barberini S."/>
            <person name="Baroncelli R."/>
            <person name="Emiliani G."/>
        </authorList>
    </citation>
    <scope>NUCLEOTIDE SEQUENCE [LARGE SCALE GENOMIC DNA]</scope>
    <source>
        <strain evidence="5 6">BM-138-508</strain>
    </source>
</reference>
<dbReference type="InterPro" id="IPR015943">
    <property type="entry name" value="WD40/YVTN_repeat-like_dom_sf"/>
</dbReference>
<evidence type="ECO:0000313" key="5">
    <source>
        <dbReference type="EMBL" id="KAK9418400.1"/>
    </source>
</evidence>
<dbReference type="InterPro" id="IPR001680">
    <property type="entry name" value="WD40_rpt"/>
</dbReference>
<dbReference type="PANTHER" id="PTHR10039">
    <property type="entry name" value="AMELOGENIN"/>
    <property type="match status" value="1"/>
</dbReference>
<dbReference type="InterPro" id="IPR054471">
    <property type="entry name" value="GPIID_WHD"/>
</dbReference>
<name>A0ABR2UUQ2_9PEZI</name>
<dbReference type="SUPFAM" id="SSF50978">
    <property type="entry name" value="WD40 repeat-like"/>
    <property type="match status" value="1"/>
</dbReference>
<proteinExistence type="predicted"/>
<gene>
    <name evidence="5" type="ORF">SUNI508_08127</name>
</gene>
<evidence type="ECO:0000259" key="4">
    <source>
        <dbReference type="Pfam" id="PF24883"/>
    </source>
</evidence>
<feature type="domain" description="Nephrocystin 3-like N-terminal" evidence="4">
    <location>
        <begin position="367"/>
        <end position="543"/>
    </location>
</feature>
<feature type="region of interest" description="Disordered" evidence="2">
    <location>
        <begin position="1"/>
        <end position="89"/>
    </location>
</feature>
<evidence type="ECO:0000313" key="6">
    <source>
        <dbReference type="Proteomes" id="UP001408356"/>
    </source>
</evidence>
<organism evidence="5 6">
    <name type="scientific">Seiridium unicorne</name>
    <dbReference type="NCBI Taxonomy" id="138068"/>
    <lineage>
        <taxon>Eukaryota</taxon>
        <taxon>Fungi</taxon>
        <taxon>Dikarya</taxon>
        <taxon>Ascomycota</taxon>
        <taxon>Pezizomycotina</taxon>
        <taxon>Sordariomycetes</taxon>
        <taxon>Xylariomycetidae</taxon>
        <taxon>Amphisphaeriales</taxon>
        <taxon>Sporocadaceae</taxon>
        <taxon>Seiridium</taxon>
    </lineage>
</organism>
<dbReference type="InterPro" id="IPR027417">
    <property type="entry name" value="P-loop_NTPase"/>
</dbReference>
<dbReference type="InterPro" id="IPR036322">
    <property type="entry name" value="WD40_repeat_dom_sf"/>
</dbReference>
<dbReference type="Pfam" id="PF24883">
    <property type="entry name" value="NPHP3_N"/>
    <property type="match status" value="1"/>
</dbReference>
<sequence length="1588" mass="177830">MLANAHMDVGVQQLSLSDHRRKPSDIADAGSRAKTPASPTSKDGSPVATPSNLDWANTIRPQWSAPSARKRFGSSRFVKRNEKEENAEDNLRGPLGLRLLHSSPEPLVDVVFVHGLRGGSIKTWRKGDDRRFFWPQYWLPMEPGMRNASIHSFGYDSDWASTKTSILNNPIILVGHSMGGLVIKKAFILSRDTADFEGRIKCFFFLATPHRGSDYAAILNNILHVSGIMSSRHYISDIMTGSTSSQLINEEFAERADDLMIYSFYETLRMNLGITSAMIVERSSAILGYKNERVQYLNANHRDVCKFGGVEDPNYLAVRDALQSAIQDLLKDVAIRKAEESKKQMRLLQLWLGITDRPEGEYPKVEGSCQWINAREDFCAWRDSTCDYFTQQSKEREADPKSISLFWVHANPGTGKTYLANSIATQLQEFQLECASYYFHFGDRSSKSVGDLLRRIAYQMASSNAAIRKSLVALYRDGSTFDKDDIRTVWNKVFKRGIFQTRIYAPQYWVIDALDECNKYQELFSMLKGERPNFPLHIFITSRKIPDILRLTRALEATATINIMEIPQSDSIADIEYYIRTRIDDLPVDSIADREELARNILVRSNACFLWVRLVLDELEYVYSRESMLQVLQGIPDGMLPYYERTIHTMSENKLEKHIAKAVLTWVVTTSRKITLSELSHALKLDINAVLPSAKTAVEGLCGHLVSVDQFSGVIDIVHATARELLWSEAAGEFSVSEPKGHERIALVCLKLLSSHEMQPPRSRRWSTQKQKRPESSALLDYAITHFSEHVCGASAEAAEVLKAITLFFRTNVLTWIERVAEMGDLHYIIRASKNIKAYLDRGAKYHSLLNGQVNDVGSWAADLSRLVTKFGAALLQNPSSIHFLIPPLCPSGTAIYRQFGRRPDSLTVLGLKPKAWDDCIASVCFDDDIAAAASCGENLIAVGMESGYVSLYNHRSCQKEGELHLKHPVDLVHFTDENVAACTTKSITLVDIEGNILWETKNKFRCILLTSFNDHIIAVSQHGHLLKWAMTTGELVEDQPFAFRPFEGEIDQEKVFDKNKPFGRVPSVASFSPDKELLALGYRGGTMCILETQTAEPVAWARNEEFPELEPFKVMFNPNPDIDLLLVIYVNGDMALYDTWSGNLVHSFRLEDSCGLLSASCSPDGRTLSICNVKGYIQLWDFESLTMFYHVISPFPCFRILDFTSDGLSIADVMDGSMRIWSPATLIRNNAGEHSNVIDDIPIANITEGQYQSDNSARFVATCAHPSLPVVLVGKYNGEVVAFSTKTGQQTSVLYSHSSTAFITQITISIAGYVASSDVSRVTQVWRLVPEPSSSLKTSSNVLRKQFNVGAQVRQLCFNASGGFLLVATTEANTIYSMKDGSCIATLDFSVEERKIWRWLAIGDHDFALIADGTLKRHIFPDFLPPDDNFDIHLHYELPSGTVETNLGNAMIHPETQVLILEVQHSANFVSSSTTFLFRLDEMVHDPPGATLESLYNPFSQACRHFVAINQQNGSLVFLHRSGWLSSVDLKGLVGGQYAQHFFVPPEYLDNGGVLPENTADGDIVLYLNQELNIIKNGLAFADLKGL</sequence>
<evidence type="ECO:0000259" key="3">
    <source>
        <dbReference type="Pfam" id="PF22939"/>
    </source>
</evidence>
<dbReference type="SUPFAM" id="SSF50998">
    <property type="entry name" value="Quinoprotein alcohol dehydrogenase-like"/>
    <property type="match status" value="1"/>
</dbReference>
<dbReference type="EMBL" id="JARVKF010000385">
    <property type="protein sequence ID" value="KAK9418400.1"/>
    <property type="molecule type" value="Genomic_DNA"/>
</dbReference>